<feature type="domain" description="FAD/NAD(P)-binding" evidence="7">
    <location>
        <begin position="2"/>
        <end position="286"/>
    </location>
</feature>
<keyword evidence="5" id="KW-1015">Disulfide bond</keyword>
<dbReference type="PRINTS" id="PR00469">
    <property type="entry name" value="PNDRDTASEII"/>
</dbReference>
<reference evidence="8" key="1">
    <citation type="submission" date="2020-10" db="EMBL/GenBank/DDBJ databases">
        <authorList>
            <person name="Gilroy R."/>
        </authorList>
    </citation>
    <scope>NUCLEOTIDE SEQUENCE</scope>
    <source>
        <strain evidence="8">CHK121-14286</strain>
    </source>
</reference>
<evidence type="ECO:0000256" key="5">
    <source>
        <dbReference type="ARBA" id="ARBA00023157"/>
    </source>
</evidence>
<gene>
    <name evidence="8" type="ORF">IAC95_01920</name>
</gene>
<evidence type="ECO:0000256" key="4">
    <source>
        <dbReference type="ARBA" id="ARBA00023002"/>
    </source>
</evidence>
<keyword evidence="3" id="KW-0274">FAD</keyword>
<dbReference type="AlphaFoldDB" id="A0A9D1J7T8"/>
<dbReference type="InterPro" id="IPR036188">
    <property type="entry name" value="FAD/NAD-bd_sf"/>
</dbReference>
<protein>
    <submittedName>
        <fullName evidence="8">FAD-dependent oxidoreductase</fullName>
    </submittedName>
</protein>
<evidence type="ECO:0000256" key="3">
    <source>
        <dbReference type="ARBA" id="ARBA00022827"/>
    </source>
</evidence>
<evidence type="ECO:0000256" key="2">
    <source>
        <dbReference type="ARBA" id="ARBA00022630"/>
    </source>
</evidence>
<accession>A0A9D1J7T8</accession>
<dbReference type="InterPro" id="IPR050097">
    <property type="entry name" value="Ferredoxin-NADP_redctase_2"/>
</dbReference>
<dbReference type="GO" id="GO:0016668">
    <property type="term" value="F:oxidoreductase activity, acting on a sulfur group of donors, NAD(P) as acceptor"/>
    <property type="evidence" value="ECO:0007669"/>
    <property type="project" value="UniProtKB-ARBA"/>
</dbReference>
<dbReference type="InterPro" id="IPR023753">
    <property type="entry name" value="FAD/NAD-binding_dom"/>
</dbReference>
<dbReference type="PROSITE" id="PS00573">
    <property type="entry name" value="PYRIDINE_REDOX_2"/>
    <property type="match status" value="1"/>
</dbReference>
<evidence type="ECO:0000313" key="9">
    <source>
        <dbReference type="Proteomes" id="UP000824200"/>
    </source>
</evidence>
<evidence type="ECO:0000256" key="6">
    <source>
        <dbReference type="ARBA" id="ARBA00023284"/>
    </source>
</evidence>
<sequence length="302" mass="32075">MYDIVVIGGGPAGMTAALYASRAGKKVMLLEENAFGGQIATAPRVENFPSVEEIAGAQLAEKMFNQVVSQGVDFDMGKGIVEKTSDGFCVKTEYGEFPCKAVVLATGVSHKTLGLESEKRLAENGVCYCAVCDGAFYKGKNVCVVGDGNSAAQYALYLAEICNQVHLLTLFDRLFCDSTLTQRIVAKQNIVWVKNVSVCDIVGDEKVQGVAYRDNDGAITYADTDAVFVAIGQQPHNGDFANLVQLDEKGYIVASENCKTSCEGIFAAGDCRQKGVRQCATAVGDGAVAGFSAAMYVDSLKN</sequence>
<dbReference type="Pfam" id="PF07992">
    <property type="entry name" value="Pyr_redox_2"/>
    <property type="match status" value="1"/>
</dbReference>
<dbReference type="EMBL" id="DVHL01000016">
    <property type="protein sequence ID" value="HIR65631.1"/>
    <property type="molecule type" value="Genomic_DNA"/>
</dbReference>
<evidence type="ECO:0000256" key="1">
    <source>
        <dbReference type="ARBA" id="ARBA00009333"/>
    </source>
</evidence>
<comment type="caution">
    <text evidence="8">The sequence shown here is derived from an EMBL/GenBank/DDBJ whole genome shotgun (WGS) entry which is preliminary data.</text>
</comment>
<dbReference type="InterPro" id="IPR008255">
    <property type="entry name" value="Pyr_nucl-diS_OxRdtase_2_AS"/>
</dbReference>
<dbReference type="PANTHER" id="PTHR48105">
    <property type="entry name" value="THIOREDOXIN REDUCTASE 1-RELATED-RELATED"/>
    <property type="match status" value="1"/>
</dbReference>
<proteinExistence type="inferred from homology"/>
<evidence type="ECO:0000313" key="8">
    <source>
        <dbReference type="EMBL" id="HIR65631.1"/>
    </source>
</evidence>
<organism evidence="8 9">
    <name type="scientific">Candidatus Fimimonas gallinarum</name>
    <dbReference type="NCBI Taxonomy" id="2840821"/>
    <lineage>
        <taxon>Bacteria</taxon>
        <taxon>Pseudomonadati</taxon>
        <taxon>Myxococcota</taxon>
        <taxon>Myxococcia</taxon>
        <taxon>Myxococcales</taxon>
        <taxon>Cystobacterineae</taxon>
        <taxon>Myxococcaceae</taxon>
        <taxon>Myxococcaceae incertae sedis</taxon>
        <taxon>Candidatus Fimimonas</taxon>
    </lineage>
</organism>
<keyword evidence="2" id="KW-0285">Flavoprotein</keyword>
<dbReference type="SUPFAM" id="SSF51905">
    <property type="entry name" value="FAD/NAD(P)-binding domain"/>
    <property type="match status" value="1"/>
</dbReference>
<dbReference type="PRINTS" id="PR00368">
    <property type="entry name" value="FADPNR"/>
</dbReference>
<keyword evidence="4" id="KW-0560">Oxidoreductase</keyword>
<keyword evidence="6" id="KW-0676">Redox-active center</keyword>
<dbReference type="Proteomes" id="UP000824200">
    <property type="component" value="Unassembled WGS sequence"/>
</dbReference>
<reference evidence="8" key="2">
    <citation type="journal article" date="2021" name="PeerJ">
        <title>Extensive microbial diversity within the chicken gut microbiome revealed by metagenomics and culture.</title>
        <authorList>
            <person name="Gilroy R."/>
            <person name="Ravi A."/>
            <person name="Getino M."/>
            <person name="Pursley I."/>
            <person name="Horton D.L."/>
            <person name="Alikhan N.F."/>
            <person name="Baker D."/>
            <person name="Gharbi K."/>
            <person name="Hall N."/>
            <person name="Watson M."/>
            <person name="Adriaenssens E.M."/>
            <person name="Foster-Nyarko E."/>
            <person name="Jarju S."/>
            <person name="Secka A."/>
            <person name="Antonio M."/>
            <person name="Oren A."/>
            <person name="Chaudhuri R.R."/>
            <person name="La Ragione R."/>
            <person name="Hildebrand F."/>
            <person name="Pallen M.J."/>
        </authorList>
    </citation>
    <scope>NUCLEOTIDE SEQUENCE</scope>
    <source>
        <strain evidence="8">CHK121-14286</strain>
    </source>
</reference>
<dbReference type="Gene3D" id="3.50.50.60">
    <property type="entry name" value="FAD/NAD(P)-binding domain"/>
    <property type="match status" value="2"/>
</dbReference>
<comment type="similarity">
    <text evidence="1">Belongs to the class-II pyridine nucleotide-disulfide oxidoreductase family.</text>
</comment>
<evidence type="ECO:0000259" key="7">
    <source>
        <dbReference type="Pfam" id="PF07992"/>
    </source>
</evidence>
<name>A0A9D1J7T8_9BACT</name>